<evidence type="ECO:0008006" key="4">
    <source>
        <dbReference type="Google" id="ProtNLM"/>
    </source>
</evidence>
<evidence type="ECO:0000313" key="3">
    <source>
        <dbReference type="Proteomes" id="UP000223913"/>
    </source>
</evidence>
<dbReference type="RefSeq" id="WP_099155084.1">
    <property type="nucleotide sequence ID" value="NZ_PDUD01000053.1"/>
</dbReference>
<protein>
    <recommendedName>
        <fullName evidence="4">DUF4403 family protein</fullName>
    </recommendedName>
</protein>
<name>A0A2D0MZE6_FLAN2</name>
<evidence type="ECO:0000313" key="2">
    <source>
        <dbReference type="EMBL" id="PHN01550.1"/>
    </source>
</evidence>
<dbReference type="InterPro" id="IPR025515">
    <property type="entry name" value="DUF4403"/>
</dbReference>
<feature type="signal peptide" evidence="1">
    <location>
        <begin position="1"/>
        <end position="23"/>
    </location>
</feature>
<dbReference type="EMBL" id="PDUD01000053">
    <property type="protein sequence ID" value="PHN01550.1"/>
    <property type="molecule type" value="Genomic_DNA"/>
</dbReference>
<keyword evidence="3" id="KW-1185">Reference proteome</keyword>
<feature type="chain" id="PRO_5012903644" description="DUF4403 family protein" evidence="1">
    <location>
        <begin position="24"/>
        <end position="459"/>
    </location>
</feature>
<dbReference type="OrthoDB" id="617059at2"/>
<gene>
    <name evidence="2" type="ORF">CRP01_36740</name>
</gene>
<sequence length="459" mass="52376">MKIKNSFLLHLGLFTVISLSLFPACKTTQPNRPSEQYEELFEQGISVVNIPLQFSIRELERMLNKQLDTVLYEDNDINDGDDMMVKAEKTEDITLRLDSNRVAYRVPLDIWVRYNAGIGKVEGTGAVAIELETDYEIKPSWELETHTEILSYEWLEKPRLKMGLVSLPVGFVADLLIDNFKATITENIDQQISANLKLDTLVESAWKKMHEPILVSEEYLAWMMLNPEKISMTPINIQKDELEATILIESKPQLSFGNQPKDPAIRPLPTFEYTNMGGEDFFINVGTQISYQEAQRLAQGAVEGERYEYGKRYVVVEGIELYGQGNKLVVNTTISGTYNGTVSMTGRPEYNANRNSIDIKDLNYTVDSRNFLLKSASWLLKSKFKNMIEANMDFLLEENLKDMESQIKEQLSNYELTENFILDGDLKELNIANAYLAPDGMRVDVALRGKLKVGMKKNR</sequence>
<evidence type="ECO:0000256" key="1">
    <source>
        <dbReference type="SAM" id="SignalP"/>
    </source>
</evidence>
<dbReference type="Proteomes" id="UP000223913">
    <property type="component" value="Unassembled WGS sequence"/>
</dbReference>
<reference evidence="2 3" key="1">
    <citation type="submission" date="2017-10" db="EMBL/GenBank/DDBJ databases">
        <title>The draft genome sequence of Lewinella nigricans NBRC 102662.</title>
        <authorList>
            <person name="Wang K."/>
        </authorList>
    </citation>
    <scope>NUCLEOTIDE SEQUENCE [LARGE SCALE GENOMIC DNA]</scope>
    <source>
        <strain evidence="2 3">NBRC 102662</strain>
    </source>
</reference>
<comment type="caution">
    <text evidence="2">The sequence shown here is derived from an EMBL/GenBank/DDBJ whole genome shotgun (WGS) entry which is preliminary data.</text>
</comment>
<dbReference type="Pfam" id="PF14356">
    <property type="entry name" value="DUF4403"/>
    <property type="match status" value="1"/>
</dbReference>
<keyword evidence="1" id="KW-0732">Signal</keyword>
<proteinExistence type="predicted"/>
<accession>A0A2D0MZE6</accession>
<dbReference type="AlphaFoldDB" id="A0A2D0MZE6"/>
<organism evidence="2 3">
    <name type="scientific">Flavilitoribacter nigricans (strain ATCC 23147 / DSM 23189 / NBRC 102662 / NCIMB 1420 / SS-2)</name>
    <name type="common">Lewinella nigricans</name>
    <dbReference type="NCBI Taxonomy" id="1122177"/>
    <lineage>
        <taxon>Bacteria</taxon>
        <taxon>Pseudomonadati</taxon>
        <taxon>Bacteroidota</taxon>
        <taxon>Saprospiria</taxon>
        <taxon>Saprospirales</taxon>
        <taxon>Lewinellaceae</taxon>
        <taxon>Flavilitoribacter</taxon>
    </lineage>
</organism>